<dbReference type="Pfam" id="PF12805">
    <property type="entry name" value="FUSC-like"/>
    <property type="match status" value="1"/>
</dbReference>
<feature type="transmembrane region" description="Helical" evidence="7">
    <location>
        <begin position="68"/>
        <end position="85"/>
    </location>
</feature>
<feature type="transmembrane region" description="Helical" evidence="7">
    <location>
        <begin position="21"/>
        <end position="40"/>
    </location>
</feature>
<protein>
    <submittedName>
        <fullName evidence="10">TIGR01666 family membrane protein</fullName>
    </submittedName>
</protein>
<sequence length="718" mass="78373">MPRSPLIDRWRRLRGSDRFAECLRVFLALGGVTLYCLAVGRFADAIPALLGVIACALAETEDHWRSRLGTLLITLVCFTVAAFAVQRLLPYPPLFALGLPLATFGLVMLGAVSGRYATIAGATLLLSVYTMIGTDAETHPGSLREPALLLAGAAWYGVLSLLWSALSPQQAVRHALARTFDALADYLEDKAALFAPVHGLDREAMQPGLAMRNEKVVQALNETRLVLIDRIGPRRPRGSTAARLRLYFTAQDIHERVSSSHYPYDALAEAFFHSDVLFRCEHLLRLQAGLCRRRADALRQRIPFKGDNGAGAALEDVCTSLETLHRQAQPPAADLLRSLDALVRNMNAIQQLLSHEAPLAAPAEGAESALQDPGPQDLSEAWERIRIQFTARSFRFRHALRLALALLAGYGVLHLVHPRNGYWILLTTLLICQPSYGATRRRLLQRVAGTLVGLVAGWAALRLLPFGPAQVPLLIVTGVGFFAMRHRQYTTATAAITLFVVLCFNQVGKGYEVMWPRLLDTLIGAGIAALAIHLILPDWQGRRLSQVLADTLHCDARYLARILGQYASGKRDDLDYRIARRDAHNADATLSGVLSNMLREPGRHRQGSEALLRFLGAAHSLLGHLSALGANRQALMPGAARDMITRAGEQTIMALERLAQALATRSAATPNGHEPAMAEALGTIDTDDETARLVLGQLALVLAQRDRLAALAEELPAE</sequence>
<feature type="transmembrane region" description="Helical" evidence="7">
    <location>
        <begin position="146"/>
        <end position="166"/>
    </location>
</feature>
<feature type="transmembrane region" description="Helical" evidence="7">
    <location>
        <begin position="91"/>
        <end position="109"/>
    </location>
</feature>
<keyword evidence="11" id="KW-1185">Reference proteome</keyword>
<dbReference type="RefSeq" id="WP_379986636.1">
    <property type="nucleotide sequence ID" value="NZ_JADIKD010000010.1"/>
</dbReference>
<dbReference type="InterPro" id="IPR049453">
    <property type="entry name" value="Memb_transporter_dom"/>
</dbReference>
<evidence type="ECO:0000256" key="3">
    <source>
        <dbReference type="ARBA" id="ARBA00022692"/>
    </source>
</evidence>
<feature type="domain" description="Integral membrane protein YccS N-terminal" evidence="8">
    <location>
        <begin position="71"/>
        <end position="353"/>
    </location>
</feature>
<evidence type="ECO:0000256" key="5">
    <source>
        <dbReference type="ARBA" id="ARBA00023136"/>
    </source>
</evidence>
<evidence type="ECO:0000256" key="1">
    <source>
        <dbReference type="ARBA" id="ARBA00004651"/>
    </source>
</evidence>
<dbReference type="PANTHER" id="PTHR30509">
    <property type="entry name" value="P-HYDROXYBENZOIC ACID EFFLUX PUMP SUBUNIT-RELATED"/>
    <property type="match status" value="1"/>
</dbReference>
<feature type="domain" description="Integral membrane bound transporter" evidence="9">
    <location>
        <begin position="411"/>
        <end position="530"/>
    </location>
</feature>
<dbReference type="InterPro" id="IPR010020">
    <property type="entry name" value="Integral_membrane_YCCS_YHJK"/>
</dbReference>
<evidence type="ECO:0000256" key="6">
    <source>
        <dbReference type="ARBA" id="ARBA00043993"/>
    </source>
</evidence>
<feature type="transmembrane region" description="Helical" evidence="7">
    <location>
        <begin position="443"/>
        <end position="461"/>
    </location>
</feature>
<dbReference type="InterPro" id="IPR032692">
    <property type="entry name" value="YccS_N"/>
</dbReference>
<dbReference type="InterPro" id="IPR010019">
    <property type="entry name" value="Integral_membrane_YccS"/>
</dbReference>
<dbReference type="Pfam" id="PF13515">
    <property type="entry name" value="FUSC_2"/>
    <property type="match status" value="1"/>
</dbReference>
<accession>A0ABW8K4I0</accession>
<evidence type="ECO:0000259" key="9">
    <source>
        <dbReference type="Pfam" id="PF13515"/>
    </source>
</evidence>
<evidence type="ECO:0000256" key="7">
    <source>
        <dbReference type="SAM" id="Phobius"/>
    </source>
</evidence>
<keyword evidence="2" id="KW-1003">Cell membrane</keyword>
<dbReference type="PANTHER" id="PTHR30509:SF8">
    <property type="entry name" value="INNER MEMBRANE PROTEIN YCCS"/>
    <property type="match status" value="1"/>
</dbReference>
<evidence type="ECO:0000259" key="8">
    <source>
        <dbReference type="Pfam" id="PF12805"/>
    </source>
</evidence>
<dbReference type="EMBL" id="JADIKD010000010">
    <property type="protein sequence ID" value="MFK2917799.1"/>
    <property type="molecule type" value="Genomic_DNA"/>
</dbReference>
<comment type="subcellular location">
    <subcellularLocation>
        <location evidence="1">Cell membrane</location>
        <topology evidence="1">Multi-pass membrane protein</topology>
    </subcellularLocation>
</comment>
<keyword evidence="3 7" id="KW-0812">Transmembrane</keyword>
<organism evidence="10 11">
    <name type="scientific">Dyella koreensis</name>
    <dbReference type="NCBI Taxonomy" id="311235"/>
    <lineage>
        <taxon>Bacteria</taxon>
        <taxon>Pseudomonadati</taxon>
        <taxon>Pseudomonadota</taxon>
        <taxon>Gammaproteobacteria</taxon>
        <taxon>Lysobacterales</taxon>
        <taxon>Rhodanobacteraceae</taxon>
        <taxon>Dyella</taxon>
    </lineage>
</organism>
<evidence type="ECO:0000313" key="11">
    <source>
        <dbReference type="Proteomes" id="UP001620408"/>
    </source>
</evidence>
<evidence type="ECO:0000313" key="10">
    <source>
        <dbReference type="EMBL" id="MFK2917799.1"/>
    </source>
</evidence>
<feature type="transmembrane region" description="Helical" evidence="7">
    <location>
        <begin position="514"/>
        <end position="536"/>
    </location>
</feature>
<comment type="caution">
    <text evidence="10">The sequence shown here is derived from an EMBL/GenBank/DDBJ whole genome shotgun (WGS) entry which is preliminary data.</text>
</comment>
<name>A0ABW8K4I0_9GAMM</name>
<gene>
    <name evidence="10" type="primary">yccS</name>
    <name evidence="10" type="ORF">ISS97_11055</name>
</gene>
<feature type="transmembrane region" description="Helical" evidence="7">
    <location>
        <begin position="491"/>
        <end position="508"/>
    </location>
</feature>
<keyword evidence="4 7" id="KW-1133">Transmembrane helix</keyword>
<evidence type="ECO:0000256" key="2">
    <source>
        <dbReference type="ARBA" id="ARBA00022475"/>
    </source>
</evidence>
<proteinExistence type="inferred from homology"/>
<reference evidence="10 11" key="1">
    <citation type="submission" date="2020-10" db="EMBL/GenBank/DDBJ databases">
        <title>Phylogeny of dyella-like bacteria.</title>
        <authorList>
            <person name="Fu J."/>
        </authorList>
    </citation>
    <scope>NUCLEOTIDE SEQUENCE [LARGE SCALE GENOMIC DNA]</scope>
    <source>
        <strain evidence="10 11">BB4</strain>
    </source>
</reference>
<comment type="similarity">
    <text evidence="6">Belongs to the YccS/YhfK family.</text>
</comment>
<feature type="transmembrane region" description="Helical" evidence="7">
    <location>
        <begin position="399"/>
        <end position="416"/>
    </location>
</feature>
<dbReference type="NCBIfam" id="TIGR01666">
    <property type="entry name" value="YCCS"/>
    <property type="match status" value="1"/>
</dbReference>
<dbReference type="NCBIfam" id="TIGR01667">
    <property type="entry name" value="YCCS_YHFK"/>
    <property type="match status" value="1"/>
</dbReference>
<keyword evidence="5 7" id="KW-0472">Membrane</keyword>
<evidence type="ECO:0000256" key="4">
    <source>
        <dbReference type="ARBA" id="ARBA00022989"/>
    </source>
</evidence>
<dbReference type="Proteomes" id="UP001620408">
    <property type="component" value="Unassembled WGS sequence"/>
</dbReference>
<feature type="transmembrane region" description="Helical" evidence="7">
    <location>
        <begin position="422"/>
        <end position="438"/>
    </location>
</feature>